<evidence type="ECO:0000313" key="2">
    <source>
        <dbReference type="Proteomes" id="UP000814033"/>
    </source>
</evidence>
<name>A0ACB8RKE4_9AGAM</name>
<comment type="caution">
    <text evidence="1">The sequence shown here is derived from an EMBL/GenBank/DDBJ whole genome shotgun (WGS) entry which is preliminary data.</text>
</comment>
<accession>A0ACB8RKE4</accession>
<evidence type="ECO:0000313" key="1">
    <source>
        <dbReference type="EMBL" id="KAI0044101.1"/>
    </source>
</evidence>
<organism evidence="1 2">
    <name type="scientific">Auriscalpium vulgare</name>
    <dbReference type="NCBI Taxonomy" id="40419"/>
    <lineage>
        <taxon>Eukaryota</taxon>
        <taxon>Fungi</taxon>
        <taxon>Dikarya</taxon>
        <taxon>Basidiomycota</taxon>
        <taxon>Agaricomycotina</taxon>
        <taxon>Agaricomycetes</taxon>
        <taxon>Russulales</taxon>
        <taxon>Auriscalpiaceae</taxon>
        <taxon>Auriscalpium</taxon>
    </lineage>
</organism>
<sequence length="84" mass="9449">MRDLCRRILPSKSLQLNPTVPHNVGRPRHIQPRRFPDVVFLVRAPCPTVVWVILNLSAAILSMPPWKDPRPTLAATSTAFQQSA</sequence>
<keyword evidence="2" id="KW-1185">Reference proteome</keyword>
<reference evidence="1" key="2">
    <citation type="journal article" date="2022" name="New Phytol.">
        <title>Evolutionary transition to the ectomycorrhizal habit in the genomes of a hyperdiverse lineage of mushroom-forming fungi.</title>
        <authorList>
            <person name="Looney B."/>
            <person name="Miyauchi S."/>
            <person name="Morin E."/>
            <person name="Drula E."/>
            <person name="Courty P.E."/>
            <person name="Kohler A."/>
            <person name="Kuo A."/>
            <person name="LaButti K."/>
            <person name="Pangilinan J."/>
            <person name="Lipzen A."/>
            <person name="Riley R."/>
            <person name="Andreopoulos W."/>
            <person name="He G."/>
            <person name="Johnson J."/>
            <person name="Nolan M."/>
            <person name="Tritt A."/>
            <person name="Barry K.W."/>
            <person name="Grigoriev I.V."/>
            <person name="Nagy L.G."/>
            <person name="Hibbett D."/>
            <person name="Henrissat B."/>
            <person name="Matheny P.B."/>
            <person name="Labbe J."/>
            <person name="Martin F.M."/>
        </authorList>
    </citation>
    <scope>NUCLEOTIDE SEQUENCE</scope>
    <source>
        <strain evidence="1">FP105234-sp</strain>
    </source>
</reference>
<gene>
    <name evidence="1" type="ORF">FA95DRAFT_1608830</name>
</gene>
<protein>
    <submittedName>
        <fullName evidence="1">Uncharacterized protein</fullName>
    </submittedName>
</protein>
<dbReference type="EMBL" id="MU275994">
    <property type="protein sequence ID" value="KAI0044101.1"/>
    <property type="molecule type" value="Genomic_DNA"/>
</dbReference>
<reference evidence="1" key="1">
    <citation type="submission" date="2021-02" db="EMBL/GenBank/DDBJ databases">
        <authorList>
            <consortium name="DOE Joint Genome Institute"/>
            <person name="Ahrendt S."/>
            <person name="Looney B.P."/>
            <person name="Miyauchi S."/>
            <person name="Morin E."/>
            <person name="Drula E."/>
            <person name="Courty P.E."/>
            <person name="Chicoki N."/>
            <person name="Fauchery L."/>
            <person name="Kohler A."/>
            <person name="Kuo A."/>
            <person name="Labutti K."/>
            <person name="Pangilinan J."/>
            <person name="Lipzen A."/>
            <person name="Riley R."/>
            <person name="Andreopoulos W."/>
            <person name="He G."/>
            <person name="Johnson J."/>
            <person name="Barry K.W."/>
            <person name="Grigoriev I.V."/>
            <person name="Nagy L."/>
            <person name="Hibbett D."/>
            <person name="Henrissat B."/>
            <person name="Matheny P.B."/>
            <person name="Labbe J."/>
            <person name="Martin F."/>
        </authorList>
    </citation>
    <scope>NUCLEOTIDE SEQUENCE</scope>
    <source>
        <strain evidence="1">FP105234-sp</strain>
    </source>
</reference>
<proteinExistence type="predicted"/>
<dbReference type="Proteomes" id="UP000814033">
    <property type="component" value="Unassembled WGS sequence"/>
</dbReference>